<evidence type="ECO:0000256" key="2">
    <source>
        <dbReference type="SAM" id="SignalP"/>
    </source>
</evidence>
<feature type="compositionally biased region" description="Low complexity" evidence="1">
    <location>
        <begin position="296"/>
        <end position="307"/>
    </location>
</feature>
<name>A0A286RA16_9BACT</name>
<dbReference type="Proteomes" id="UP000215086">
    <property type="component" value="Chromosome"/>
</dbReference>
<organism evidence="3 4">
    <name type="scientific">Thermogutta terrifontis</name>
    <dbReference type="NCBI Taxonomy" id="1331910"/>
    <lineage>
        <taxon>Bacteria</taxon>
        <taxon>Pseudomonadati</taxon>
        <taxon>Planctomycetota</taxon>
        <taxon>Planctomycetia</taxon>
        <taxon>Pirellulales</taxon>
        <taxon>Thermoguttaceae</taxon>
        <taxon>Thermogutta</taxon>
    </lineage>
</organism>
<evidence type="ECO:0008006" key="5">
    <source>
        <dbReference type="Google" id="ProtNLM"/>
    </source>
</evidence>
<accession>A0A286RA16</accession>
<proteinExistence type="predicted"/>
<dbReference type="OrthoDB" id="260154at2"/>
<gene>
    <name evidence="3" type="ORF">THTE_0191</name>
</gene>
<feature type="region of interest" description="Disordered" evidence="1">
    <location>
        <begin position="296"/>
        <end position="324"/>
    </location>
</feature>
<keyword evidence="4" id="KW-1185">Reference proteome</keyword>
<feature type="chain" id="PRO_5012628859" description="Peptidase MA-like domain-containing protein" evidence="2">
    <location>
        <begin position="22"/>
        <end position="401"/>
    </location>
</feature>
<dbReference type="AlphaFoldDB" id="A0A286RA16"/>
<dbReference type="KEGG" id="ttf:THTE_0191"/>
<reference evidence="3 4" key="1">
    <citation type="journal article" name="Front. Microbiol.">
        <title>Sugar Metabolism of the First Thermophilic Planctomycete Thermogutta terrifontis: Comparative Genomic and Transcriptomic Approaches.</title>
        <authorList>
            <person name="Elcheninov A.G."/>
            <person name="Menzel P."/>
            <person name="Gudbergsdottir S.R."/>
            <person name="Slesarev A.I."/>
            <person name="Kadnikov V.V."/>
            <person name="Krogh A."/>
            <person name="Bonch-Osmolovskaya E.A."/>
            <person name="Peng X."/>
            <person name="Kublanov I.V."/>
        </authorList>
    </citation>
    <scope>NUCLEOTIDE SEQUENCE [LARGE SCALE GENOMIC DNA]</scope>
    <source>
        <strain evidence="3 4">R1</strain>
    </source>
</reference>
<sequence length="401" mass="43842">MEAQLSRLACALLVVATAAGASYPTPNFIIHCQDPQLARELGEAAEKYRKELAQLWLGRTLPDWSRPCPVTVHVGPNLGAGGATTFVFDRGEVYGWKMTIQGSRERLLDSVLPHEITHMILASHFRQPLPRWADEGAATTVEHISEREKHRRMLLEFLRTRRGIPFRHMFAMEEYPQDIMPLYAQGYTLAEFLIQQGGHRKFIQFLEDGLKDNNWDAALARHYPYQDLGRLQLSWVDWVARGFPQLAPVSMPTAPEATLVAANLGGTTSDWRAKGSSQGVVSSIYQQLAASPLEVGASAAGSPSNSGQLVAGGPGDGPRYDPYNPPLVDVSGWRPSPMVSPLSAQGVSVAPGRQSGDCGCGGTSAELQNSKPVLQNEVAYPQTAEGASKVLMEWNSPTVWR</sequence>
<protein>
    <recommendedName>
        <fullName evidence="5">Peptidase MA-like domain-containing protein</fullName>
    </recommendedName>
</protein>
<evidence type="ECO:0000256" key="1">
    <source>
        <dbReference type="SAM" id="MobiDB-lite"/>
    </source>
</evidence>
<feature type="signal peptide" evidence="2">
    <location>
        <begin position="1"/>
        <end position="21"/>
    </location>
</feature>
<dbReference type="RefSeq" id="WP_095413615.1">
    <property type="nucleotide sequence ID" value="NZ_CP018477.1"/>
</dbReference>
<dbReference type="EMBL" id="CP018477">
    <property type="protein sequence ID" value="ASV72793.1"/>
    <property type="molecule type" value="Genomic_DNA"/>
</dbReference>
<evidence type="ECO:0000313" key="3">
    <source>
        <dbReference type="EMBL" id="ASV72793.1"/>
    </source>
</evidence>
<keyword evidence="2" id="KW-0732">Signal</keyword>
<evidence type="ECO:0000313" key="4">
    <source>
        <dbReference type="Proteomes" id="UP000215086"/>
    </source>
</evidence>